<dbReference type="EMBL" id="KI669240">
    <property type="protein sequence ID" value="ETN68598.1"/>
    <property type="molecule type" value="Genomic_DNA"/>
</dbReference>
<protein>
    <submittedName>
        <fullName evidence="2">Uncharacterized protein</fullName>
    </submittedName>
</protein>
<dbReference type="OrthoDB" id="5842810at2759"/>
<evidence type="ECO:0000313" key="2">
    <source>
        <dbReference type="EMBL" id="ETN68598.1"/>
    </source>
</evidence>
<dbReference type="Proteomes" id="UP000053676">
    <property type="component" value="Unassembled WGS sequence"/>
</dbReference>
<sequence length="150" mass="16729">TLSLGVAVPITCSWNKTRGAITGAQFERSRLIFSSFQMLHKNLKVLKRSISEKILRKPSHQKKGDAPGAVTDRQSSSQSSQYDEDPYREILRTYNDNVSHLVFHGSSLKSMSSIDFGSMNHSVSSTPTCHVRFDVGSDMVRGRHRTAMNA</sequence>
<dbReference type="AlphaFoldDB" id="W2SGC3"/>
<gene>
    <name evidence="2" type="ORF">NECAME_05562</name>
</gene>
<evidence type="ECO:0000313" key="3">
    <source>
        <dbReference type="Proteomes" id="UP000053676"/>
    </source>
</evidence>
<name>W2SGC3_NECAM</name>
<reference evidence="3" key="1">
    <citation type="journal article" date="2014" name="Nat. Genet.">
        <title>Genome of the human hookworm Necator americanus.</title>
        <authorList>
            <person name="Tang Y.T."/>
            <person name="Gao X."/>
            <person name="Rosa B.A."/>
            <person name="Abubucker S."/>
            <person name="Hallsworth-Pepin K."/>
            <person name="Martin J."/>
            <person name="Tyagi R."/>
            <person name="Heizer E."/>
            <person name="Zhang X."/>
            <person name="Bhonagiri-Palsikar V."/>
            <person name="Minx P."/>
            <person name="Warren W.C."/>
            <person name="Wang Q."/>
            <person name="Zhan B."/>
            <person name="Hotez P.J."/>
            <person name="Sternberg P.W."/>
            <person name="Dougall A."/>
            <person name="Gaze S.T."/>
            <person name="Mulvenna J."/>
            <person name="Sotillo J."/>
            <person name="Ranganathan S."/>
            <person name="Rabelo E.M."/>
            <person name="Wilson R.K."/>
            <person name="Felgner P.L."/>
            <person name="Bethony J."/>
            <person name="Hawdon J.M."/>
            <person name="Gasser R.B."/>
            <person name="Loukas A."/>
            <person name="Mitreva M."/>
        </authorList>
    </citation>
    <scope>NUCLEOTIDE SEQUENCE [LARGE SCALE GENOMIC DNA]</scope>
</reference>
<accession>W2SGC3</accession>
<dbReference type="KEGG" id="nai:NECAME_05562"/>
<feature type="non-terminal residue" evidence="2">
    <location>
        <position position="1"/>
    </location>
</feature>
<keyword evidence="3" id="KW-1185">Reference proteome</keyword>
<feature type="region of interest" description="Disordered" evidence="1">
    <location>
        <begin position="54"/>
        <end position="86"/>
    </location>
</feature>
<proteinExistence type="predicted"/>
<dbReference type="STRING" id="51031.W2SGC3"/>
<evidence type="ECO:0000256" key="1">
    <source>
        <dbReference type="SAM" id="MobiDB-lite"/>
    </source>
</evidence>
<organism evidence="2 3">
    <name type="scientific">Necator americanus</name>
    <name type="common">Human hookworm</name>
    <dbReference type="NCBI Taxonomy" id="51031"/>
    <lineage>
        <taxon>Eukaryota</taxon>
        <taxon>Metazoa</taxon>
        <taxon>Ecdysozoa</taxon>
        <taxon>Nematoda</taxon>
        <taxon>Chromadorea</taxon>
        <taxon>Rhabditida</taxon>
        <taxon>Rhabditina</taxon>
        <taxon>Rhabditomorpha</taxon>
        <taxon>Strongyloidea</taxon>
        <taxon>Ancylostomatidae</taxon>
        <taxon>Bunostominae</taxon>
        <taxon>Necator</taxon>
    </lineage>
</organism>